<keyword evidence="4 6" id="KW-0488">Methylation</keyword>
<dbReference type="InterPro" id="IPR005139">
    <property type="entry name" value="PCRF"/>
</dbReference>
<evidence type="ECO:0000256" key="7">
    <source>
        <dbReference type="SAM" id="Coils"/>
    </source>
</evidence>
<dbReference type="EMBL" id="QOHO01000018">
    <property type="protein sequence ID" value="RFZ79775.1"/>
    <property type="molecule type" value="Genomic_DNA"/>
</dbReference>
<dbReference type="PANTHER" id="PTHR43116">
    <property type="entry name" value="PEPTIDE CHAIN RELEASE FACTOR 2"/>
    <property type="match status" value="1"/>
</dbReference>
<sequence length="378" mass="42849">MVELDQYKYELSMYEKPLVEVRDSLDLDNKLKRIDELDKSMEEPGFWEDPEKSGKIVQLAKNLKDTVQSYKELEQQFEDIGVMIQMGNEENDASLIPEVAQMLAELKEKLEEMRINTLLSGEYDSHNAILRLNAGAGGTESCDWCSILYRMYCRWAEKKGFQTEVLDYLDGDEAGIKSVTIQINGVNAFGYLKSEKGVHRLVRISPFNAAGKRQTSFVSCDVMPDIEEDLDVDINDEDLRIDTYRSSGAGGQHINKTSSAIRITHLPTGIVVQCQNERSQFQNKDKAMQMLKAKLYMLKQQENAEKLSGIRGDVTEIGWGNQIRSYVLQPYTMVKDHRTNSETGNVNSVLDGALDQFMYAYLRWLSTGAKAGEDSAEI</sequence>
<dbReference type="Pfam" id="PF00472">
    <property type="entry name" value="RF-1"/>
    <property type="match status" value="1"/>
</dbReference>
<dbReference type="FunFam" id="3.30.160.20:FF:000010">
    <property type="entry name" value="Peptide chain release factor 2"/>
    <property type="match status" value="1"/>
</dbReference>
<evidence type="ECO:0000256" key="1">
    <source>
        <dbReference type="ARBA" id="ARBA00002613"/>
    </source>
</evidence>
<dbReference type="GO" id="GO:0016149">
    <property type="term" value="F:translation release factor activity, codon specific"/>
    <property type="evidence" value="ECO:0007669"/>
    <property type="project" value="UniProtKB-UniRule"/>
</dbReference>
<dbReference type="PROSITE" id="PS00745">
    <property type="entry name" value="RF_PROK_I"/>
    <property type="match status" value="1"/>
</dbReference>
<dbReference type="Gene3D" id="3.30.160.20">
    <property type="match status" value="1"/>
</dbReference>
<dbReference type="AlphaFoldDB" id="A0A3E2NFL3"/>
<dbReference type="GO" id="GO:0005737">
    <property type="term" value="C:cytoplasm"/>
    <property type="evidence" value="ECO:0007669"/>
    <property type="project" value="UniProtKB-SubCell"/>
</dbReference>
<evidence type="ECO:0000256" key="4">
    <source>
        <dbReference type="ARBA" id="ARBA00022481"/>
    </source>
</evidence>
<keyword evidence="5 6" id="KW-0648">Protein biosynthesis</keyword>
<keyword evidence="6" id="KW-0963">Cytoplasm</keyword>
<dbReference type="HAMAP" id="MF_00094">
    <property type="entry name" value="Rel_fac_2"/>
    <property type="match status" value="1"/>
</dbReference>
<dbReference type="Gene3D" id="1.20.58.410">
    <property type="entry name" value="Release factor"/>
    <property type="match status" value="1"/>
</dbReference>
<proteinExistence type="inferred from homology"/>
<feature type="coiled-coil region" evidence="7">
    <location>
        <begin position="56"/>
        <end position="116"/>
    </location>
</feature>
<reference evidence="9 10" key="1">
    <citation type="submission" date="2018-07" db="EMBL/GenBank/DDBJ databases">
        <title>New species, Clostridium PI-S10-A1B.</title>
        <authorList>
            <person name="Krishna G."/>
            <person name="Summeta K."/>
            <person name="Shikha S."/>
            <person name="Prabhu P.B."/>
            <person name="Suresh K."/>
        </authorList>
    </citation>
    <scope>NUCLEOTIDE SEQUENCE [LARGE SCALE GENOMIC DNA]</scope>
    <source>
        <strain evidence="9 10">PI-S10-A1B</strain>
    </source>
</reference>
<comment type="similarity">
    <text evidence="2 6">Belongs to the prokaryotic/mitochondrial release factor family.</text>
</comment>
<dbReference type="InterPro" id="IPR000352">
    <property type="entry name" value="Pep_chain_release_fac_I"/>
</dbReference>
<dbReference type="Proteomes" id="UP000260680">
    <property type="component" value="Unassembled WGS sequence"/>
</dbReference>
<evidence type="ECO:0000256" key="6">
    <source>
        <dbReference type="HAMAP-Rule" id="MF_00094"/>
    </source>
</evidence>
<evidence type="ECO:0000256" key="2">
    <source>
        <dbReference type="ARBA" id="ARBA00010835"/>
    </source>
</evidence>
<accession>A0A3E2NFL3</accession>
<dbReference type="PANTHER" id="PTHR43116:SF3">
    <property type="entry name" value="CLASS I PEPTIDE CHAIN RELEASE FACTOR"/>
    <property type="match status" value="1"/>
</dbReference>
<evidence type="ECO:0000259" key="8">
    <source>
        <dbReference type="PROSITE" id="PS00745"/>
    </source>
</evidence>
<dbReference type="NCBIfam" id="TIGR00020">
    <property type="entry name" value="prfB"/>
    <property type="match status" value="1"/>
</dbReference>
<comment type="caution">
    <text evidence="9">The sequence shown here is derived from an EMBL/GenBank/DDBJ whole genome shotgun (WGS) entry which is preliminary data.</text>
</comment>
<evidence type="ECO:0000313" key="9">
    <source>
        <dbReference type="EMBL" id="RFZ79775.1"/>
    </source>
</evidence>
<feature type="modified residue" description="N5-methylglutamine" evidence="6">
    <location>
        <position position="252"/>
    </location>
</feature>
<feature type="domain" description="Prokaryotic-type class I peptide chain release factors" evidence="8">
    <location>
        <begin position="245"/>
        <end position="261"/>
    </location>
</feature>
<dbReference type="SMART" id="SM00937">
    <property type="entry name" value="PCRF"/>
    <property type="match status" value="1"/>
</dbReference>
<gene>
    <name evidence="6 9" type="primary">prfB</name>
    <name evidence="9" type="ORF">DS742_06350</name>
</gene>
<comment type="function">
    <text evidence="1 6">Peptide chain release factor 2 directs the termination of translation in response to the peptide chain termination codons UGA and UAA.</text>
</comment>
<dbReference type="OrthoDB" id="9806673at2"/>
<dbReference type="RefSeq" id="WP_117416154.1">
    <property type="nucleotide sequence ID" value="NZ_BRPJ01000046.1"/>
</dbReference>
<dbReference type="InterPro" id="IPR004374">
    <property type="entry name" value="PrfB"/>
</dbReference>
<dbReference type="Gene3D" id="3.30.70.1660">
    <property type="match status" value="1"/>
</dbReference>
<keyword evidence="7" id="KW-0175">Coiled coil</keyword>
<dbReference type="InterPro" id="IPR045853">
    <property type="entry name" value="Pep_chain_release_fac_I_sf"/>
</dbReference>
<name>A0A3E2NFL3_9FIRM</name>
<comment type="subcellular location">
    <subcellularLocation>
        <location evidence="6">Cytoplasm</location>
    </subcellularLocation>
</comment>
<protein>
    <recommendedName>
        <fullName evidence="3 6">Peptide chain release factor 2</fullName>
        <shortName evidence="6">RF-2</shortName>
    </recommendedName>
</protein>
<evidence type="ECO:0000256" key="3">
    <source>
        <dbReference type="ARBA" id="ARBA00019192"/>
    </source>
</evidence>
<organism evidence="9 10">
    <name type="scientific">Lacrimispora amygdalina</name>
    <dbReference type="NCBI Taxonomy" id="253257"/>
    <lineage>
        <taxon>Bacteria</taxon>
        <taxon>Bacillati</taxon>
        <taxon>Bacillota</taxon>
        <taxon>Clostridia</taxon>
        <taxon>Lachnospirales</taxon>
        <taxon>Lachnospiraceae</taxon>
        <taxon>Lacrimispora</taxon>
    </lineage>
</organism>
<dbReference type="Pfam" id="PF03462">
    <property type="entry name" value="PCRF"/>
    <property type="match status" value="1"/>
</dbReference>
<evidence type="ECO:0000313" key="10">
    <source>
        <dbReference type="Proteomes" id="UP000260680"/>
    </source>
</evidence>
<comment type="PTM">
    <text evidence="6">Methylated by PrmC. Methylation increases the termination efficiency of RF2.</text>
</comment>
<evidence type="ECO:0000256" key="5">
    <source>
        <dbReference type="ARBA" id="ARBA00022917"/>
    </source>
</evidence>
<dbReference type="SUPFAM" id="SSF75620">
    <property type="entry name" value="Release factor"/>
    <property type="match status" value="1"/>
</dbReference>